<dbReference type="EMBL" id="BRYA01000162">
    <property type="protein sequence ID" value="GMI41956.1"/>
    <property type="molecule type" value="Genomic_DNA"/>
</dbReference>
<keyword evidence="3" id="KW-1185">Reference proteome</keyword>
<dbReference type="OrthoDB" id="10617448at2759"/>
<reference evidence="3" key="1">
    <citation type="journal article" date="2023" name="Commun. Biol.">
        <title>Genome analysis of Parmales, the sister group of diatoms, reveals the evolutionary specialization of diatoms from phago-mixotrophs to photoautotrophs.</title>
        <authorList>
            <person name="Ban H."/>
            <person name="Sato S."/>
            <person name="Yoshikawa S."/>
            <person name="Yamada K."/>
            <person name="Nakamura Y."/>
            <person name="Ichinomiya M."/>
            <person name="Sato N."/>
            <person name="Blanc-Mathieu R."/>
            <person name="Endo H."/>
            <person name="Kuwata A."/>
            <person name="Ogata H."/>
        </authorList>
    </citation>
    <scope>NUCLEOTIDE SEQUENCE [LARGE SCALE GENOMIC DNA]</scope>
</reference>
<dbReference type="Gene3D" id="1.10.238.10">
    <property type="entry name" value="EF-hand"/>
    <property type="match status" value="1"/>
</dbReference>
<proteinExistence type="predicted"/>
<name>A0A9W7L9N3_9STRA</name>
<evidence type="ECO:0000313" key="2">
    <source>
        <dbReference type="EMBL" id="GMI41956.1"/>
    </source>
</evidence>
<protein>
    <submittedName>
        <fullName evidence="2">Uncharacterized protein</fullName>
    </submittedName>
</protein>
<dbReference type="AlphaFoldDB" id="A0A9W7L9N3"/>
<organism evidence="2 3">
    <name type="scientific">Triparma columacea</name>
    <dbReference type="NCBI Taxonomy" id="722753"/>
    <lineage>
        <taxon>Eukaryota</taxon>
        <taxon>Sar</taxon>
        <taxon>Stramenopiles</taxon>
        <taxon>Ochrophyta</taxon>
        <taxon>Bolidophyceae</taxon>
        <taxon>Parmales</taxon>
        <taxon>Triparmaceae</taxon>
        <taxon>Triparma</taxon>
    </lineage>
</organism>
<dbReference type="Proteomes" id="UP001165065">
    <property type="component" value="Unassembled WGS sequence"/>
</dbReference>
<feature type="region of interest" description="Disordered" evidence="1">
    <location>
        <begin position="1"/>
        <end position="38"/>
    </location>
</feature>
<gene>
    <name evidence="2" type="ORF">TrCOL_g13758</name>
</gene>
<comment type="caution">
    <text evidence="2">The sequence shown here is derived from an EMBL/GenBank/DDBJ whole genome shotgun (WGS) entry which is preliminary data.</text>
</comment>
<evidence type="ECO:0000313" key="3">
    <source>
        <dbReference type="Proteomes" id="UP001165065"/>
    </source>
</evidence>
<accession>A0A9W7L9N3</accession>
<evidence type="ECO:0000256" key="1">
    <source>
        <dbReference type="SAM" id="MobiDB-lite"/>
    </source>
</evidence>
<sequence length="116" mass="12215">MGFFGFGKKKKKETQNVGAAGDPNAPAPLPSFVPDAQPNKQDIASLEKKCVFSKQELSKLKTRYQSLADAETGRLDMSSFCSMPELACCATFVKLCMDKEFKGVGGGGGEGGGGRG</sequence>